<dbReference type="GO" id="GO:0016139">
    <property type="term" value="P:glycoside catabolic process"/>
    <property type="evidence" value="ECO:0007669"/>
    <property type="project" value="TreeGrafter"/>
</dbReference>
<evidence type="ECO:0000313" key="9">
    <source>
        <dbReference type="Proteomes" id="UP000517712"/>
    </source>
</evidence>
<dbReference type="PANTHER" id="PTHR10030">
    <property type="entry name" value="ALPHA-L-FUCOSIDASE"/>
    <property type="match status" value="1"/>
</dbReference>
<name>A0A7W9CE59_9MICO</name>
<evidence type="ECO:0000259" key="7">
    <source>
        <dbReference type="Pfam" id="PF01120"/>
    </source>
</evidence>
<evidence type="ECO:0000256" key="4">
    <source>
        <dbReference type="ARBA" id="ARBA00022729"/>
    </source>
</evidence>
<feature type="domain" description="Glycoside hydrolase family 29 N-terminal" evidence="7">
    <location>
        <begin position="24"/>
        <end position="359"/>
    </location>
</feature>
<dbReference type="Pfam" id="PF01120">
    <property type="entry name" value="Alpha_L_fucos"/>
    <property type="match status" value="1"/>
</dbReference>
<evidence type="ECO:0000256" key="2">
    <source>
        <dbReference type="ARBA" id="ARBA00007951"/>
    </source>
</evidence>
<protein>
    <recommendedName>
        <fullName evidence="3">alpha-L-fucosidase</fullName>
        <ecNumber evidence="3">3.2.1.51</ecNumber>
    </recommendedName>
</protein>
<keyword evidence="9" id="KW-1185">Reference proteome</keyword>
<dbReference type="InterPro" id="IPR017853">
    <property type="entry name" value="GH"/>
</dbReference>
<dbReference type="PIRSF" id="PIRSF001092">
    <property type="entry name" value="Alpha-L-fucosidase"/>
    <property type="match status" value="1"/>
</dbReference>
<dbReference type="SUPFAM" id="SSF51445">
    <property type="entry name" value="(Trans)glycosidases"/>
    <property type="match status" value="1"/>
</dbReference>
<dbReference type="EC" id="3.2.1.51" evidence="3"/>
<keyword evidence="5 8" id="KW-0378">Hydrolase</keyword>
<evidence type="ECO:0000256" key="5">
    <source>
        <dbReference type="ARBA" id="ARBA00022801"/>
    </source>
</evidence>
<proteinExistence type="inferred from homology"/>
<dbReference type="EMBL" id="JACHMU010000001">
    <property type="protein sequence ID" value="MBB5743970.1"/>
    <property type="molecule type" value="Genomic_DNA"/>
</dbReference>
<comment type="similarity">
    <text evidence="2">Belongs to the glycosyl hydrolase 29 family.</text>
</comment>
<dbReference type="PRINTS" id="PR00741">
    <property type="entry name" value="GLHYDRLASE29"/>
</dbReference>
<evidence type="ECO:0000313" key="8">
    <source>
        <dbReference type="EMBL" id="MBB5743970.1"/>
    </source>
</evidence>
<dbReference type="InterPro" id="IPR000933">
    <property type="entry name" value="Glyco_hydro_29"/>
</dbReference>
<dbReference type="AlphaFoldDB" id="A0A7W9CE59"/>
<dbReference type="PANTHER" id="PTHR10030:SF37">
    <property type="entry name" value="ALPHA-L-FUCOSIDASE-RELATED"/>
    <property type="match status" value="1"/>
</dbReference>
<reference evidence="8 9" key="1">
    <citation type="submission" date="2020-08" db="EMBL/GenBank/DDBJ databases">
        <title>Sequencing the genomes of 1000 actinobacteria strains.</title>
        <authorList>
            <person name="Klenk H.-P."/>
        </authorList>
    </citation>
    <scope>NUCLEOTIDE SEQUENCE [LARGE SCALE GENOMIC DNA]</scope>
    <source>
        <strain evidence="8 9">DSM 24823</strain>
    </source>
</reference>
<accession>A0A7W9CE59</accession>
<evidence type="ECO:0000256" key="6">
    <source>
        <dbReference type="ARBA" id="ARBA00023295"/>
    </source>
</evidence>
<dbReference type="Gene3D" id="3.20.20.80">
    <property type="entry name" value="Glycosidases"/>
    <property type="match status" value="1"/>
</dbReference>
<evidence type="ECO:0000256" key="1">
    <source>
        <dbReference type="ARBA" id="ARBA00004071"/>
    </source>
</evidence>
<keyword evidence="4" id="KW-0732">Signal</keyword>
<gene>
    <name evidence="8" type="ORF">HD600_002467</name>
</gene>
<dbReference type="InterPro" id="IPR016286">
    <property type="entry name" value="FUC_metazoa-typ"/>
</dbReference>
<comment type="function">
    <text evidence="1">Alpha-L-fucosidase is responsible for hydrolyzing the alpha-1,6-linked fucose joined to the reducing-end N-acetylglucosamine of the carbohydrate moieties of glycoproteins.</text>
</comment>
<keyword evidence="6 8" id="KW-0326">Glycosidase</keyword>
<comment type="caution">
    <text evidence="8">The sequence shown here is derived from an EMBL/GenBank/DDBJ whole genome shotgun (WGS) entry which is preliminary data.</text>
</comment>
<dbReference type="Proteomes" id="UP000517712">
    <property type="component" value="Unassembled WGS sequence"/>
</dbReference>
<evidence type="ECO:0000256" key="3">
    <source>
        <dbReference type="ARBA" id="ARBA00012662"/>
    </source>
</evidence>
<organism evidence="8 9">
    <name type="scientific">Microbacterium ginsengiterrae</name>
    <dbReference type="NCBI Taxonomy" id="546115"/>
    <lineage>
        <taxon>Bacteria</taxon>
        <taxon>Bacillati</taxon>
        <taxon>Actinomycetota</taxon>
        <taxon>Actinomycetes</taxon>
        <taxon>Micrococcales</taxon>
        <taxon>Microbacteriaceae</taxon>
        <taxon>Microbacterium</taxon>
    </lineage>
</organism>
<dbReference type="GO" id="GO:0006004">
    <property type="term" value="P:fucose metabolic process"/>
    <property type="evidence" value="ECO:0007669"/>
    <property type="project" value="InterPro"/>
</dbReference>
<dbReference type="SMART" id="SM00812">
    <property type="entry name" value="Alpha_L_fucos"/>
    <property type="match status" value="1"/>
</dbReference>
<dbReference type="GO" id="GO:0004560">
    <property type="term" value="F:alpha-L-fucosidase activity"/>
    <property type="evidence" value="ECO:0007669"/>
    <property type="project" value="UniProtKB-EC"/>
</dbReference>
<dbReference type="InterPro" id="IPR057739">
    <property type="entry name" value="Glyco_hydro_29_N"/>
</dbReference>
<dbReference type="GO" id="GO:0005764">
    <property type="term" value="C:lysosome"/>
    <property type="evidence" value="ECO:0007669"/>
    <property type="project" value="TreeGrafter"/>
</dbReference>
<dbReference type="RefSeq" id="WP_184283980.1">
    <property type="nucleotide sequence ID" value="NZ_BAAAPG010000001.1"/>
</dbReference>
<sequence>MMNFETRTGPDFGSAAPVYPDAVVPDWYRDAKLGFFVHWGLYSVPAWAVAHPEGGVPTEDAYAWHQYAEWYGNTVRIEGSPSWRRHQELYGPGRSYEDLAELWDASAFDADAFVAELVGAGARYIVPTTKHHEGFCLWDTETTTFNSAARGPRRDLIAEFHDATRRAGARFGVYFSGALDWHVGDHPPIESDTDLFRHRRNDEAFARYSARQLEELVARFSPDVLWNDIDWPDGGKGAQEYGVAALLSRYFDAVPGGVVNDRWGVPFHGFLTREYTDVPDILDVPWESTRGLGFSFGYNQDEDERHTLAGPDLIRLLVDVVSKNGNLLINVGPDAQGRIPDLQRATMRELGAWLSSNGDAVYGTRPWIRAEERVGAPRRYTTSGAAVHVHAFDPTVGEIDLPPELAGRAAVWADGQRADIAERADGTTVAVIPAGLRAEPVAVLTVESR</sequence>